<sequence>MTYRVEAHDLGPVVLPSGRVVGCDPLVPHTTPFVDTVPPGRYPVTAWVAVVHTDDGPWQRRITALQVRVADEPVATWSMALLPGQDPAALGDEDFFGYPVDAGTGTLADEVAIAALCEWDYERVEETFIPARIPDDPVDAVITTVVDERTGANVHLVGSGWGDGVYATYVGRTADGRVASFVTDFRVVPHE</sequence>
<evidence type="ECO:0000313" key="1">
    <source>
        <dbReference type="EMBL" id="GIJ11025.1"/>
    </source>
</evidence>
<dbReference type="InterPro" id="IPR025335">
    <property type="entry name" value="DUF4241"/>
</dbReference>
<name>A0ABQ4HZG2_9ACTN</name>
<organism evidence="1 2">
    <name type="scientific">Micromonospora andamanensis</name>
    <dbReference type="NCBI Taxonomy" id="1287068"/>
    <lineage>
        <taxon>Bacteria</taxon>
        <taxon>Bacillati</taxon>
        <taxon>Actinomycetota</taxon>
        <taxon>Actinomycetes</taxon>
        <taxon>Micromonosporales</taxon>
        <taxon>Micromonosporaceae</taxon>
        <taxon>Micromonospora</taxon>
    </lineage>
</organism>
<protein>
    <recommendedName>
        <fullName evidence="3">DUF4241 domain-containing protein</fullName>
    </recommendedName>
</protein>
<evidence type="ECO:0000313" key="2">
    <source>
        <dbReference type="Proteomes" id="UP000647017"/>
    </source>
</evidence>
<reference evidence="1 2" key="1">
    <citation type="submission" date="2021-01" db="EMBL/GenBank/DDBJ databases">
        <title>Whole genome shotgun sequence of Verrucosispora andamanensis NBRC 109075.</title>
        <authorList>
            <person name="Komaki H."/>
            <person name="Tamura T."/>
        </authorList>
    </citation>
    <scope>NUCLEOTIDE SEQUENCE [LARGE SCALE GENOMIC DNA]</scope>
    <source>
        <strain evidence="1 2">NBRC 109075</strain>
    </source>
</reference>
<evidence type="ECO:0008006" key="3">
    <source>
        <dbReference type="Google" id="ProtNLM"/>
    </source>
</evidence>
<gene>
    <name evidence="1" type="ORF">Van01_42390</name>
</gene>
<proteinExistence type="predicted"/>
<comment type="caution">
    <text evidence="1">The sequence shown here is derived from an EMBL/GenBank/DDBJ whole genome shotgun (WGS) entry which is preliminary data.</text>
</comment>
<dbReference type="Proteomes" id="UP000647017">
    <property type="component" value="Unassembled WGS sequence"/>
</dbReference>
<accession>A0ABQ4HZG2</accession>
<keyword evidence="2" id="KW-1185">Reference proteome</keyword>
<dbReference type="EMBL" id="BOOZ01000026">
    <property type="protein sequence ID" value="GIJ11025.1"/>
    <property type="molecule type" value="Genomic_DNA"/>
</dbReference>
<dbReference type="Pfam" id="PF14025">
    <property type="entry name" value="DUF4241"/>
    <property type="match status" value="1"/>
</dbReference>